<dbReference type="Proteomes" id="UP000188533">
    <property type="component" value="Unassembled WGS sequence"/>
</dbReference>
<dbReference type="PANTHER" id="PTHR19443">
    <property type="entry name" value="HEXOKINASE"/>
    <property type="match status" value="1"/>
</dbReference>
<dbReference type="GO" id="GO:0006096">
    <property type="term" value="P:glycolytic process"/>
    <property type="evidence" value="ECO:0007669"/>
    <property type="project" value="UniProtKB-KW"/>
</dbReference>
<accession>A0A1Q3EMZ6</accession>
<dbReference type="InterPro" id="IPR022673">
    <property type="entry name" value="Hexokinase_C"/>
</dbReference>
<proteinExistence type="inferred from homology"/>
<dbReference type="GO" id="GO:0005829">
    <property type="term" value="C:cytosol"/>
    <property type="evidence" value="ECO:0007669"/>
    <property type="project" value="TreeGrafter"/>
</dbReference>
<gene>
    <name evidence="4" type="ORF">LENED_010650</name>
</gene>
<dbReference type="AlphaFoldDB" id="A0A1Q3EMZ6"/>
<keyword evidence="1" id="KW-0418">Kinase</keyword>
<evidence type="ECO:0000313" key="4">
    <source>
        <dbReference type="EMBL" id="GAW08583.1"/>
    </source>
</evidence>
<dbReference type="GO" id="GO:0008865">
    <property type="term" value="F:fructokinase activity"/>
    <property type="evidence" value="ECO:0007669"/>
    <property type="project" value="TreeGrafter"/>
</dbReference>
<dbReference type="EMBL" id="BDGU01000666">
    <property type="protein sequence ID" value="GAW08583.1"/>
    <property type="molecule type" value="Genomic_DNA"/>
</dbReference>
<dbReference type="GO" id="GO:0005524">
    <property type="term" value="F:ATP binding"/>
    <property type="evidence" value="ECO:0007669"/>
    <property type="project" value="UniProtKB-UniRule"/>
</dbReference>
<organism evidence="4 5">
    <name type="scientific">Lentinula edodes</name>
    <name type="common">Shiitake mushroom</name>
    <name type="synonym">Lentinus edodes</name>
    <dbReference type="NCBI Taxonomy" id="5353"/>
    <lineage>
        <taxon>Eukaryota</taxon>
        <taxon>Fungi</taxon>
        <taxon>Dikarya</taxon>
        <taxon>Basidiomycota</taxon>
        <taxon>Agaricomycotina</taxon>
        <taxon>Agaricomycetes</taxon>
        <taxon>Agaricomycetidae</taxon>
        <taxon>Agaricales</taxon>
        <taxon>Marasmiineae</taxon>
        <taxon>Omphalotaceae</taxon>
        <taxon>Lentinula</taxon>
    </lineage>
</organism>
<dbReference type="STRING" id="5353.A0A1Q3EMZ6"/>
<sequence length="85" mass="9035">MNGVSENGVSKNGKKTDEEKIGVGVDGSLIQHYPHFERTMRESLRSIVGAAVERRVEIGLAKDGSGVGAALCALQALKQEQGQQV</sequence>
<evidence type="ECO:0000313" key="5">
    <source>
        <dbReference type="Proteomes" id="UP000188533"/>
    </source>
</evidence>
<keyword evidence="1" id="KW-0067">ATP-binding</keyword>
<reference evidence="4 5" key="2">
    <citation type="submission" date="2017-02" db="EMBL/GenBank/DDBJ databases">
        <title>A genome survey and senescence transcriptome analysis in Lentinula edodes.</title>
        <authorList>
            <person name="Sakamoto Y."/>
            <person name="Nakade K."/>
            <person name="Sato S."/>
            <person name="Yoshida Y."/>
            <person name="Miyazaki K."/>
            <person name="Natsume S."/>
            <person name="Konno N."/>
        </authorList>
    </citation>
    <scope>NUCLEOTIDE SEQUENCE [LARGE SCALE GENOMIC DNA]</scope>
    <source>
        <strain evidence="4 5">NBRC 111202</strain>
    </source>
</reference>
<dbReference type="InterPro" id="IPR043129">
    <property type="entry name" value="ATPase_NBD"/>
</dbReference>
<name>A0A1Q3EMZ6_LENED</name>
<reference evidence="4 5" key="1">
    <citation type="submission" date="2016-08" db="EMBL/GenBank/DDBJ databases">
        <authorList>
            <consortium name="Lentinula edodes genome sequencing consortium"/>
            <person name="Sakamoto Y."/>
            <person name="Nakade K."/>
            <person name="Sato S."/>
            <person name="Yoshida Y."/>
            <person name="Miyazaki K."/>
            <person name="Natsume S."/>
            <person name="Konno N."/>
        </authorList>
    </citation>
    <scope>NUCLEOTIDE SEQUENCE [LARGE SCALE GENOMIC DNA]</scope>
    <source>
        <strain evidence="4 5">NBRC 111202</strain>
    </source>
</reference>
<dbReference type="EC" id="2.7.1.-" evidence="1"/>
<keyword evidence="1" id="KW-0547">Nucleotide-binding</keyword>
<comment type="similarity">
    <text evidence="1">Belongs to the hexokinase family.</text>
</comment>
<keyword evidence="1" id="KW-0808">Transferase</keyword>
<dbReference type="GO" id="GO:0004340">
    <property type="term" value="F:glucokinase activity"/>
    <property type="evidence" value="ECO:0007669"/>
    <property type="project" value="TreeGrafter"/>
</dbReference>
<feature type="compositionally biased region" description="Polar residues" evidence="2">
    <location>
        <begin position="1"/>
        <end position="10"/>
    </location>
</feature>
<evidence type="ECO:0000256" key="2">
    <source>
        <dbReference type="SAM" id="MobiDB-lite"/>
    </source>
</evidence>
<dbReference type="SUPFAM" id="SSF53067">
    <property type="entry name" value="Actin-like ATPase domain"/>
    <property type="match status" value="1"/>
</dbReference>
<comment type="caution">
    <text evidence="4">The sequence shown here is derived from an EMBL/GenBank/DDBJ whole genome shotgun (WGS) entry which is preliminary data.</text>
</comment>
<dbReference type="GO" id="GO:0001678">
    <property type="term" value="P:intracellular glucose homeostasis"/>
    <property type="evidence" value="ECO:0007669"/>
    <property type="project" value="InterPro"/>
</dbReference>
<dbReference type="Pfam" id="PF03727">
    <property type="entry name" value="Hexokinase_2"/>
    <property type="match status" value="1"/>
</dbReference>
<keyword evidence="5" id="KW-1185">Reference proteome</keyword>
<feature type="domain" description="Hexokinase C-terminal" evidence="3">
    <location>
        <begin position="14"/>
        <end position="74"/>
    </location>
</feature>
<dbReference type="GO" id="GO:0005739">
    <property type="term" value="C:mitochondrion"/>
    <property type="evidence" value="ECO:0007669"/>
    <property type="project" value="TreeGrafter"/>
</dbReference>
<dbReference type="GO" id="GO:0005536">
    <property type="term" value="F:D-glucose binding"/>
    <property type="evidence" value="ECO:0007669"/>
    <property type="project" value="InterPro"/>
</dbReference>
<feature type="region of interest" description="Disordered" evidence="2">
    <location>
        <begin position="1"/>
        <end position="20"/>
    </location>
</feature>
<dbReference type="Gene3D" id="3.40.367.20">
    <property type="match status" value="1"/>
</dbReference>
<dbReference type="InterPro" id="IPR001312">
    <property type="entry name" value="Hexokinase"/>
</dbReference>
<keyword evidence="1" id="KW-0324">Glycolysis</keyword>
<evidence type="ECO:0000256" key="1">
    <source>
        <dbReference type="RuleBase" id="RU362007"/>
    </source>
</evidence>
<dbReference type="PANTHER" id="PTHR19443:SF30">
    <property type="entry name" value="GLUCOKINASE-1-RELATED"/>
    <property type="match status" value="1"/>
</dbReference>
<dbReference type="GO" id="GO:0006006">
    <property type="term" value="P:glucose metabolic process"/>
    <property type="evidence" value="ECO:0007669"/>
    <property type="project" value="TreeGrafter"/>
</dbReference>
<protein>
    <recommendedName>
        <fullName evidence="1">Phosphotransferase</fullName>
        <ecNumber evidence="1">2.7.1.-</ecNumber>
    </recommendedName>
</protein>
<evidence type="ECO:0000259" key="3">
    <source>
        <dbReference type="Pfam" id="PF03727"/>
    </source>
</evidence>